<proteinExistence type="predicted"/>
<keyword evidence="1" id="KW-0812">Transmembrane</keyword>
<feature type="transmembrane region" description="Helical" evidence="1">
    <location>
        <begin position="106"/>
        <end position="129"/>
    </location>
</feature>
<feature type="transmembrane region" description="Helical" evidence="1">
    <location>
        <begin position="81"/>
        <end position="100"/>
    </location>
</feature>
<keyword evidence="3" id="KW-1185">Reference proteome</keyword>
<evidence type="ECO:0000313" key="3">
    <source>
        <dbReference type="Proteomes" id="UP001597458"/>
    </source>
</evidence>
<dbReference type="RefSeq" id="WP_181406461.1">
    <property type="nucleotide sequence ID" value="NZ_JBHUMR010000015.1"/>
</dbReference>
<dbReference type="Proteomes" id="UP001597458">
    <property type="component" value="Unassembled WGS sequence"/>
</dbReference>
<sequence>MKKNDFMTQLSLNLRHIPEVERQDILDDMNEHFAIGLENGKTEEEIIDELGTPIEIAKEFLEDTRFIKEEKKRSASWGTRSILSAIGLLFINLIFVVGPLCAIIGVYFGLCATAFGFILSPLAIILTFFQGDISQFVLTLFSSMALFGIGILFGIGLIKIGKWGYFILMKYFKFNIRVIRGDK</sequence>
<organism evidence="2 3">
    <name type="scientific">Terrilactibacillus laevilacticus</name>
    <dbReference type="NCBI Taxonomy" id="1380157"/>
    <lineage>
        <taxon>Bacteria</taxon>
        <taxon>Bacillati</taxon>
        <taxon>Bacillota</taxon>
        <taxon>Bacilli</taxon>
        <taxon>Bacillales</taxon>
        <taxon>Bacillaceae</taxon>
        <taxon>Terrilactibacillus</taxon>
    </lineage>
</organism>
<evidence type="ECO:0000256" key="1">
    <source>
        <dbReference type="SAM" id="Phobius"/>
    </source>
</evidence>
<accession>A0ABW5PUW0</accession>
<keyword evidence="1" id="KW-1133">Transmembrane helix</keyword>
<dbReference type="EMBL" id="JBHUMR010000015">
    <property type="protein sequence ID" value="MFD2618447.1"/>
    <property type="molecule type" value="Genomic_DNA"/>
</dbReference>
<feature type="transmembrane region" description="Helical" evidence="1">
    <location>
        <begin position="136"/>
        <end position="158"/>
    </location>
</feature>
<protein>
    <submittedName>
        <fullName evidence="2">HAAS domain-containing protein</fullName>
    </submittedName>
</protein>
<keyword evidence="1" id="KW-0472">Membrane</keyword>
<dbReference type="Pfam" id="PF22564">
    <property type="entry name" value="HAAS"/>
    <property type="match status" value="1"/>
</dbReference>
<comment type="caution">
    <text evidence="2">The sequence shown here is derived from an EMBL/GenBank/DDBJ whole genome shotgun (WGS) entry which is preliminary data.</text>
</comment>
<name>A0ABW5PUW0_9BACI</name>
<reference evidence="3" key="1">
    <citation type="journal article" date="2019" name="Int. J. Syst. Evol. Microbiol.">
        <title>The Global Catalogue of Microorganisms (GCM) 10K type strain sequencing project: providing services to taxonomists for standard genome sequencing and annotation.</title>
        <authorList>
            <consortium name="The Broad Institute Genomics Platform"/>
            <consortium name="The Broad Institute Genome Sequencing Center for Infectious Disease"/>
            <person name="Wu L."/>
            <person name="Ma J."/>
        </authorList>
    </citation>
    <scope>NUCLEOTIDE SEQUENCE [LARGE SCALE GENOMIC DNA]</scope>
    <source>
        <strain evidence="3">TISTR 2241</strain>
    </source>
</reference>
<gene>
    <name evidence="2" type="ORF">ACFSTF_14150</name>
</gene>
<evidence type="ECO:0000313" key="2">
    <source>
        <dbReference type="EMBL" id="MFD2618447.1"/>
    </source>
</evidence>